<evidence type="ECO:0000256" key="2">
    <source>
        <dbReference type="SAM" id="Phobius"/>
    </source>
</evidence>
<comment type="caution">
    <text evidence="3">The sequence shown here is derived from an EMBL/GenBank/DDBJ whole genome shotgun (WGS) entry which is preliminary data.</text>
</comment>
<organism evidence="3 4">
    <name type="scientific">Streptomyces marispadix</name>
    <dbReference type="NCBI Taxonomy" id="2922868"/>
    <lineage>
        <taxon>Bacteria</taxon>
        <taxon>Bacillati</taxon>
        <taxon>Actinomycetota</taxon>
        <taxon>Actinomycetes</taxon>
        <taxon>Kitasatosporales</taxon>
        <taxon>Streptomycetaceae</taxon>
        <taxon>Streptomyces</taxon>
    </lineage>
</organism>
<feature type="transmembrane region" description="Helical" evidence="2">
    <location>
        <begin position="322"/>
        <end position="341"/>
    </location>
</feature>
<keyword evidence="4" id="KW-1185">Reference proteome</keyword>
<feature type="transmembrane region" description="Helical" evidence="2">
    <location>
        <begin position="93"/>
        <end position="119"/>
    </location>
</feature>
<reference evidence="3" key="2">
    <citation type="journal article" date="2023" name="Int. J. Syst. Evol. Microbiol.">
        <title>Streptomyces marispadix sp. nov., isolated from marine beach sediment of the Northern Coast of Portugal.</title>
        <authorList>
            <person name="dos Santos J.D.N."/>
            <person name="Vitorino I.R."/>
            <person name="Kallscheuer N."/>
            <person name="Srivastava A."/>
            <person name="Krautwurst S."/>
            <person name="Marz M."/>
            <person name="Jogler C."/>
            <person name="Lobo Da Cunha A."/>
            <person name="Catita J."/>
            <person name="Goncalves H."/>
            <person name="Gonzalez I."/>
            <person name="Reyes F."/>
            <person name="Lage O.M."/>
        </authorList>
    </citation>
    <scope>NUCLEOTIDE SEQUENCE</scope>
    <source>
        <strain evidence="3">M600PL45_2</strain>
    </source>
</reference>
<gene>
    <name evidence="3" type="ORF">MMA15_21635</name>
</gene>
<dbReference type="Proteomes" id="UP001166784">
    <property type="component" value="Unassembled WGS sequence"/>
</dbReference>
<evidence type="ECO:0000313" key="4">
    <source>
        <dbReference type="Proteomes" id="UP001166784"/>
    </source>
</evidence>
<protein>
    <recommendedName>
        <fullName evidence="5">Integral membrane protein</fullName>
    </recommendedName>
</protein>
<dbReference type="EMBL" id="JAKWJU010000002">
    <property type="protein sequence ID" value="MCH6162893.1"/>
    <property type="molecule type" value="Genomic_DNA"/>
</dbReference>
<keyword evidence="2" id="KW-0472">Membrane</keyword>
<keyword evidence="2" id="KW-0812">Transmembrane</keyword>
<sequence>MLALRLIRGGHPLTLLRRLLVACATSVVGFLLLAALSHALAHPHRSGGSLVQLVWCLVPLAATVQFAAAVARTDPGSRSRSALDAAGVGPARVPLLAAVSTAMSALLGSAVALVIYLHLRGQLAAAPFDGAAVGMLAGDRPLPVAATVVLLAVPPLTAACGAAVATRPAALPAVAGATAGAPAGTGAAGGGGGGMHAAPPNGADVRHGHADGSGEGQPFRVLPGPLPASVTLPWGAACLAAGLATETYASRSPKPLSLSAVLSNSAPGVLGGWLLAALGLVLAGPGITQLCGRLLAVGRPGAVRLLAGRVLQQESARIGRPLGVLCAVAAAGLAAAELYGASPQDGPRMFGPLTLLGAALVVVCVTASALTAAAESRAARRPANAALVRLGAPRRLLRGAAVVRAVVVCAVMGALTWAVSQLAALPLTS</sequence>
<proteinExistence type="predicted"/>
<evidence type="ECO:0000313" key="3">
    <source>
        <dbReference type="EMBL" id="MCH6162893.1"/>
    </source>
</evidence>
<feature type="transmembrane region" description="Helical" evidence="2">
    <location>
        <begin position="49"/>
        <end position="72"/>
    </location>
</feature>
<name>A0ABS9T362_9ACTN</name>
<feature type="region of interest" description="Disordered" evidence="1">
    <location>
        <begin position="188"/>
        <end position="220"/>
    </location>
</feature>
<evidence type="ECO:0000256" key="1">
    <source>
        <dbReference type="SAM" id="MobiDB-lite"/>
    </source>
</evidence>
<accession>A0ABS9T362</accession>
<feature type="transmembrane region" description="Helical" evidence="2">
    <location>
        <begin position="396"/>
        <end position="419"/>
    </location>
</feature>
<feature type="transmembrane region" description="Helical" evidence="2">
    <location>
        <begin position="144"/>
        <end position="165"/>
    </location>
</feature>
<feature type="transmembrane region" description="Helical" evidence="2">
    <location>
        <begin position="353"/>
        <end position="375"/>
    </location>
</feature>
<keyword evidence="2" id="KW-1133">Transmembrane helix</keyword>
<dbReference type="RefSeq" id="WP_241061773.1">
    <property type="nucleotide sequence ID" value="NZ_JAKWJU010000002.1"/>
</dbReference>
<evidence type="ECO:0008006" key="5">
    <source>
        <dbReference type="Google" id="ProtNLM"/>
    </source>
</evidence>
<reference evidence="3" key="1">
    <citation type="submission" date="2022-03" db="EMBL/GenBank/DDBJ databases">
        <authorList>
            <person name="Santos J.D.N."/>
            <person name="Kallscheuer N."/>
            <person name="Jogler C."/>
            <person name="Lage O.M."/>
        </authorList>
    </citation>
    <scope>NUCLEOTIDE SEQUENCE</scope>
    <source>
        <strain evidence="3">M600PL45_2</strain>
    </source>
</reference>